<comment type="subcellular location">
    <subcellularLocation>
        <location evidence="1">Cell membrane</location>
        <topology evidence="1">Multi-pass membrane protein</topology>
    </subcellularLocation>
</comment>
<dbReference type="CDD" id="cd06550">
    <property type="entry name" value="TM_ABC_iron-siderophores_like"/>
    <property type="match status" value="1"/>
</dbReference>
<evidence type="ECO:0000256" key="7">
    <source>
        <dbReference type="ARBA" id="ARBA00023136"/>
    </source>
</evidence>
<proteinExistence type="inferred from homology"/>
<keyword evidence="7 8" id="KW-0472">Membrane</keyword>
<evidence type="ECO:0000256" key="5">
    <source>
        <dbReference type="ARBA" id="ARBA00022692"/>
    </source>
</evidence>
<evidence type="ECO:0000256" key="4">
    <source>
        <dbReference type="ARBA" id="ARBA00022475"/>
    </source>
</evidence>
<dbReference type="AlphaFoldDB" id="A0A374P822"/>
<keyword evidence="6 8" id="KW-1133">Transmembrane helix</keyword>
<gene>
    <name evidence="9" type="ORF">DXD79_13050</name>
</gene>
<organism evidence="9 10">
    <name type="scientific">Hungatella hathewayi</name>
    <dbReference type="NCBI Taxonomy" id="154046"/>
    <lineage>
        <taxon>Bacteria</taxon>
        <taxon>Bacillati</taxon>
        <taxon>Bacillota</taxon>
        <taxon>Clostridia</taxon>
        <taxon>Lachnospirales</taxon>
        <taxon>Lachnospiraceae</taxon>
        <taxon>Hungatella</taxon>
    </lineage>
</organism>
<comment type="similarity">
    <text evidence="2">Belongs to the binding-protein-dependent transport system permease family. FecCD subfamily.</text>
</comment>
<evidence type="ECO:0000313" key="10">
    <source>
        <dbReference type="Proteomes" id="UP000263014"/>
    </source>
</evidence>
<feature type="transmembrane region" description="Helical" evidence="8">
    <location>
        <begin position="102"/>
        <end position="124"/>
    </location>
</feature>
<dbReference type="GO" id="GO:0005886">
    <property type="term" value="C:plasma membrane"/>
    <property type="evidence" value="ECO:0007669"/>
    <property type="project" value="UniProtKB-SubCell"/>
</dbReference>
<feature type="transmembrane region" description="Helical" evidence="8">
    <location>
        <begin position="63"/>
        <end position="82"/>
    </location>
</feature>
<feature type="transmembrane region" description="Helical" evidence="8">
    <location>
        <begin position="317"/>
        <end position="336"/>
    </location>
</feature>
<accession>A0A374P822</accession>
<evidence type="ECO:0000256" key="8">
    <source>
        <dbReference type="SAM" id="Phobius"/>
    </source>
</evidence>
<feature type="transmembrane region" description="Helical" evidence="8">
    <location>
        <begin position="20"/>
        <end position="42"/>
    </location>
</feature>
<dbReference type="SUPFAM" id="SSF81345">
    <property type="entry name" value="ABC transporter involved in vitamin B12 uptake, BtuC"/>
    <property type="match status" value="1"/>
</dbReference>
<dbReference type="FunFam" id="1.10.3470.10:FF:000001">
    <property type="entry name" value="Vitamin B12 ABC transporter permease BtuC"/>
    <property type="match status" value="1"/>
</dbReference>
<keyword evidence="4" id="KW-1003">Cell membrane</keyword>
<dbReference type="InterPro" id="IPR000522">
    <property type="entry name" value="ABC_transptr_permease_BtuC"/>
</dbReference>
<feature type="transmembrane region" description="Helical" evidence="8">
    <location>
        <begin position="249"/>
        <end position="275"/>
    </location>
</feature>
<dbReference type="RefSeq" id="WP_117632149.1">
    <property type="nucleotide sequence ID" value="NZ_CACRUH010000011.1"/>
</dbReference>
<evidence type="ECO:0000256" key="6">
    <source>
        <dbReference type="ARBA" id="ARBA00022989"/>
    </source>
</evidence>
<name>A0A374P822_9FIRM</name>
<dbReference type="GO" id="GO:0033214">
    <property type="term" value="P:siderophore-iron import into cell"/>
    <property type="evidence" value="ECO:0007669"/>
    <property type="project" value="TreeGrafter"/>
</dbReference>
<keyword evidence="3" id="KW-0813">Transport</keyword>
<sequence length="342" mass="36140">MASSEIAVYEHESRRALGTLLALLAILLVGIVLSLAVGRYYIPVRDIGKAFLGGEVSDKIAQVLFVVRLPRVLAAVLIGGAMSLSGAAYQGMFKNPLVSPDILGSSAGAGFGAAVGILLSFSVAGVKTSSFVCGILAVSLTWFISQRFGKGSDNLFLLILGGIIVSNLFQSLISLVKYAADPTDKLPAITFWLMGSLSKATMQDVKIMLVPFAVCTGILIFCSGQLNILALGDEEAKTLGVNTVLLQGFVIVTATVLTAFSVSFCGMIGWVGLVVPHLARMMIGPNFKYLIPASALLGSSYLLIMDGFCRSVFAVEIPLGIVTSLAGLPFFLYLLTRQNKGW</sequence>
<feature type="transmembrane region" description="Helical" evidence="8">
    <location>
        <begin position="207"/>
        <end position="229"/>
    </location>
</feature>
<dbReference type="PANTHER" id="PTHR30472">
    <property type="entry name" value="FERRIC ENTEROBACTIN TRANSPORT SYSTEM PERMEASE PROTEIN"/>
    <property type="match status" value="1"/>
</dbReference>
<evidence type="ECO:0000256" key="2">
    <source>
        <dbReference type="ARBA" id="ARBA00007935"/>
    </source>
</evidence>
<dbReference type="GO" id="GO:0022857">
    <property type="term" value="F:transmembrane transporter activity"/>
    <property type="evidence" value="ECO:0007669"/>
    <property type="project" value="InterPro"/>
</dbReference>
<feature type="transmembrane region" description="Helical" evidence="8">
    <location>
        <begin position="155"/>
        <end position="176"/>
    </location>
</feature>
<keyword evidence="5 8" id="KW-0812">Transmembrane</keyword>
<dbReference type="EMBL" id="QSON01000005">
    <property type="protein sequence ID" value="RGJ04831.1"/>
    <property type="molecule type" value="Genomic_DNA"/>
</dbReference>
<protein>
    <submittedName>
        <fullName evidence="9">Iron ABC transporter permease</fullName>
    </submittedName>
</protein>
<feature type="transmembrane region" description="Helical" evidence="8">
    <location>
        <begin position="287"/>
        <end position="305"/>
    </location>
</feature>
<comment type="caution">
    <text evidence="9">The sequence shown here is derived from an EMBL/GenBank/DDBJ whole genome shotgun (WGS) entry which is preliminary data.</text>
</comment>
<evidence type="ECO:0000256" key="1">
    <source>
        <dbReference type="ARBA" id="ARBA00004651"/>
    </source>
</evidence>
<dbReference type="Gene3D" id="1.10.3470.10">
    <property type="entry name" value="ABC transporter involved in vitamin B12 uptake, BtuC"/>
    <property type="match status" value="1"/>
</dbReference>
<evidence type="ECO:0000256" key="3">
    <source>
        <dbReference type="ARBA" id="ARBA00022448"/>
    </source>
</evidence>
<dbReference type="InterPro" id="IPR037294">
    <property type="entry name" value="ABC_BtuC-like"/>
</dbReference>
<dbReference type="PANTHER" id="PTHR30472:SF70">
    <property type="entry name" value="MOLYBDATE IMPORT SYSTEM PERMEASE PROTEIN MOLB"/>
    <property type="match status" value="1"/>
</dbReference>
<dbReference type="Pfam" id="PF01032">
    <property type="entry name" value="FecCD"/>
    <property type="match status" value="1"/>
</dbReference>
<dbReference type="Proteomes" id="UP000263014">
    <property type="component" value="Unassembled WGS sequence"/>
</dbReference>
<evidence type="ECO:0000313" key="9">
    <source>
        <dbReference type="EMBL" id="RGJ04831.1"/>
    </source>
</evidence>
<reference evidence="9 10" key="1">
    <citation type="submission" date="2018-08" db="EMBL/GenBank/DDBJ databases">
        <title>A genome reference for cultivated species of the human gut microbiota.</title>
        <authorList>
            <person name="Zou Y."/>
            <person name="Xue W."/>
            <person name="Luo G."/>
        </authorList>
    </citation>
    <scope>NUCLEOTIDE SEQUENCE [LARGE SCALE GENOMIC DNA]</scope>
    <source>
        <strain evidence="9 10">TM09-12</strain>
    </source>
</reference>
<feature type="transmembrane region" description="Helical" evidence="8">
    <location>
        <begin position="131"/>
        <end position="149"/>
    </location>
</feature>